<dbReference type="SMART" id="SM00248">
    <property type="entry name" value="ANK"/>
    <property type="match status" value="5"/>
</dbReference>
<dbReference type="OrthoDB" id="4769854at2759"/>
<reference evidence="6 7" key="1">
    <citation type="submission" date="2019-03" db="EMBL/GenBank/DDBJ databases">
        <title>Draft genome sequence of Xylaria hypoxylon DSM 108379, a ubiquitous saprotrophic-parasitic fungi on hardwood.</title>
        <authorList>
            <person name="Buettner E."/>
            <person name="Leonhardt S."/>
            <person name="Gebauer A.M."/>
            <person name="Liers C."/>
            <person name="Hofrichter M."/>
            <person name="Kellner H."/>
        </authorList>
    </citation>
    <scope>NUCLEOTIDE SEQUENCE [LARGE SCALE GENOMIC DNA]</scope>
    <source>
        <strain evidence="6 7">DSM 108379</strain>
    </source>
</reference>
<evidence type="ECO:0000256" key="3">
    <source>
        <dbReference type="PROSITE-ProRule" id="PRU00023"/>
    </source>
</evidence>
<dbReference type="InterPro" id="IPR031348">
    <property type="entry name" value="PigL_N"/>
</dbReference>
<keyword evidence="1" id="KW-0677">Repeat</keyword>
<evidence type="ECO:0000313" key="6">
    <source>
        <dbReference type="EMBL" id="TGJ81790.1"/>
    </source>
</evidence>
<dbReference type="Pfam" id="PF17111">
    <property type="entry name" value="PigL_N"/>
    <property type="match status" value="1"/>
</dbReference>
<feature type="domain" description="Azaphilone pigments biosynthesis cluster protein L N-terminal" evidence="5">
    <location>
        <begin position="1"/>
        <end position="111"/>
    </location>
</feature>
<proteinExistence type="predicted"/>
<dbReference type="AlphaFoldDB" id="A0A4Z0YRY7"/>
<dbReference type="Gene3D" id="1.25.40.20">
    <property type="entry name" value="Ankyrin repeat-containing domain"/>
    <property type="match status" value="1"/>
</dbReference>
<evidence type="ECO:0000313" key="7">
    <source>
        <dbReference type="Proteomes" id="UP000297716"/>
    </source>
</evidence>
<dbReference type="PROSITE" id="PS50088">
    <property type="entry name" value="ANK_REPEAT"/>
    <property type="match status" value="1"/>
</dbReference>
<dbReference type="SUPFAM" id="SSF48403">
    <property type="entry name" value="Ankyrin repeat"/>
    <property type="match status" value="2"/>
</dbReference>
<organism evidence="6 7">
    <name type="scientific">Xylaria hypoxylon</name>
    <dbReference type="NCBI Taxonomy" id="37992"/>
    <lineage>
        <taxon>Eukaryota</taxon>
        <taxon>Fungi</taxon>
        <taxon>Dikarya</taxon>
        <taxon>Ascomycota</taxon>
        <taxon>Pezizomycotina</taxon>
        <taxon>Sordariomycetes</taxon>
        <taxon>Xylariomycetidae</taxon>
        <taxon>Xylariales</taxon>
        <taxon>Xylariaceae</taxon>
        <taxon>Xylaria</taxon>
    </lineage>
</organism>
<keyword evidence="7" id="KW-1185">Reference proteome</keyword>
<dbReference type="InterPro" id="IPR036770">
    <property type="entry name" value="Ankyrin_rpt-contain_sf"/>
</dbReference>
<accession>A0A4Z0YRY7</accession>
<dbReference type="EMBL" id="SKBN01000153">
    <property type="protein sequence ID" value="TGJ81790.1"/>
    <property type="molecule type" value="Genomic_DNA"/>
</dbReference>
<sequence length="662" mass="74074">MDPLSITASVIALIGALRAVTKGYKSITDLGKAPQEFRDLVGEIESVHAYLGMLHSVLDMGSSVQAFAALDLTPLGSALSRLDYTIQELQTALKQTETDSKTSEEGRKLSKIKWQVYKSKVAQLRDEVRSRKQDLVDKIGLLQLALGVLHTSLLPNAYVRAEVSYTRRDHSSSGQAKSTVLLNNKQNETLSPMAMGSQPWLLSTVRQLLSLFTTSMYWETSLCDDPACRDISQQKIALVYQIPLFHFAVSLRLTWDSVFGPGASLYLRVARIVTDTSAFATIQYGTVQRLRFLFDEGIALPNDIQQYGESLLLMAVIYNRTEMIDYLLAGFSYEDTYDLKPPENPLQEALRKGDSVELELILNEYPSLVNELAEYGPPPLHIATINGLHSAMELLLLRGADPWKRDAFGDTAIHRAITWNDYKATEILLRFPGNYNLLDRYDRSLLEIALLYSSSKIICLLLSSGIRAGVQLDPASNAFRILARRDPSKSQDENGLEAIVHHLLNAGYSFDDDDDCERWWNNAVARDNYHMLRILLKNGLKLSQRKGGDYNILHCAANHATLDTIEVLREANIREFDVDAEFSGWTAMGLFEYRGTCPDGELLAGQTRPTAEDTVAFMALINEVRERRERNNDENTLLGVNGPEGNNSKTDEQPSLPGAWVE</sequence>
<evidence type="ECO:0000256" key="2">
    <source>
        <dbReference type="ARBA" id="ARBA00023043"/>
    </source>
</evidence>
<name>A0A4Z0YRY7_9PEZI</name>
<dbReference type="PANTHER" id="PTHR24198:SF165">
    <property type="entry name" value="ANKYRIN REPEAT-CONTAINING PROTEIN-RELATED"/>
    <property type="match status" value="1"/>
</dbReference>
<evidence type="ECO:0000256" key="1">
    <source>
        <dbReference type="ARBA" id="ARBA00022737"/>
    </source>
</evidence>
<keyword evidence="2 3" id="KW-0040">ANK repeat</keyword>
<protein>
    <recommendedName>
        <fullName evidence="5">Azaphilone pigments biosynthesis cluster protein L N-terminal domain-containing protein</fullName>
    </recommendedName>
</protein>
<evidence type="ECO:0000259" key="5">
    <source>
        <dbReference type="Pfam" id="PF17111"/>
    </source>
</evidence>
<dbReference type="PANTHER" id="PTHR24198">
    <property type="entry name" value="ANKYRIN REPEAT AND PROTEIN KINASE DOMAIN-CONTAINING PROTEIN"/>
    <property type="match status" value="1"/>
</dbReference>
<comment type="caution">
    <text evidence="6">The sequence shown here is derived from an EMBL/GenBank/DDBJ whole genome shotgun (WGS) entry which is preliminary data.</text>
</comment>
<evidence type="ECO:0000256" key="4">
    <source>
        <dbReference type="SAM" id="MobiDB-lite"/>
    </source>
</evidence>
<dbReference type="STRING" id="37992.A0A4Z0YRY7"/>
<dbReference type="Pfam" id="PF12796">
    <property type="entry name" value="Ank_2"/>
    <property type="match status" value="1"/>
</dbReference>
<dbReference type="Proteomes" id="UP000297716">
    <property type="component" value="Unassembled WGS sequence"/>
</dbReference>
<dbReference type="InterPro" id="IPR002110">
    <property type="entry name" value="Ankyrin_rpt"/>
</dbReference>
<feature type="repeat" description="ANK" evidence="3">
    <location>
        <begin position="375"/>
        <end position="407"/>
    </location>
</feature>
<gene>
    <name evidence="6" type="ORF">E0Z10_g6970</name>
</gene>
<dbReference type="GO" id="GO:0005737">
    <property type="term" value="C:cytoplasm"/>
    <property type="evidence" value="ECO:0007669"/>
    <property type="project" value="TreeGrafter"/>
</dbReference>
<feature type="region of interest" description="Disordered" evidence="4">
    <location>
        <begin position="628"/>
        <end position="662"/>
    </location>
</feature>
<dbReference type="PROSITE" id="PS50297">
    <property type="entry name" value="ANK_REP_REGION"/>
    <property type="match status" value="1"/>
</dbReference>